<feature type="chain" id="PRO_5002044837" evidence="1">
    <location>
        <begin position="31"/>
        <end position="49"/>
    </location>
</feature>
<accession>A0A0A9G8Z6</accession>
<organism evidence="2">
    <name type="scientific">Arundo donax</name>
    <name type="common">Giant reed</name>
    <name type="synonym">Donax arundinaceus</name>
    <dbReference type="NCBI Taxonomy" id="35708"/>
    <lineage>
        <taxon>Eukaryota</taxon>
        <taxon>Viridiplantae</taxon>
        <taxon>Streptophyta</taxon>
        <taxon>Embryophyta</taxon>
        <taxon>Tracheophyta</taxon>
        <taxon>Spermatophyta</taxon>
        <taxon>Magnoliopsida</taxon>
        <taxon>Liliopsida</taxon>
        <taxon>Poales</taxon>
        <taxon>Poaceae</taxon>
        <taxon>PACMAD clade</taxon>
        <taxon>Arundinoideae</taxon>
        <taxon>Arundineae</taxon>
        <taxon>Arundo</taxon>
    </lineage>
</organism>
<name>A0A0A9G8Z6_ARUDO</name>
<reference evidence="2" key="2">
    <citation type="journal article" date="2015" name="Data Brief">
        <title>Shoot transcriptome of the giant reed, Arundo donax.</title>
        <authorList>
            <person name="Barrero R.A."/>
            <person name="Guerrero F.D."/>
            <person name="Moolhuijzen P."/>
            <person name="Goolsby J.A."/>
            <person name="Tidwell J."/>
            <person name="Bellgard S.E."/>
            <person name="Bellgard M.I."/>
        </authorList>
    </citation>
    <scope>NUCLEOTIDE SEQUENCE</scope>
    <source>
        <tissue evidence="2">Shoot tissue taken approximately 20 cm above the soil surface</tissue>
    </source>
</reference>
<feature type="signal peptide" evidence="1">
    <location>
        <begin position="1"/>
        <end position="30"/>
    </location>
</feature>
<reference evidence="2" key="1">
    <citation type="submission" date="2014-09" db="EMBL/GenBank/DDBJ databases">
        <authorList>
            <person name="Magalhaes I.L.F."/>
            <person name="Oliveira U."/>
            <person name="Santos F.R."/>
            <person name="Vidigal T.H.D.A."/>
            <person name="Brescovit A.D."/>
            <person name="Santos A.J."/>
        </authorList>
    </citation>
    <scope>NUCLEOTIDE SEQUENCE</scope>
    <source>
        <tissue evidence="2">Shoot tissue taken approximately 20 cm above the soil surface</tissue>
    </source>
</reference>
<evidence type="ECO:0000256" key="1">
    <source>
        <dbReference type="SAM" id="SignalP"/>
    </source>
</evidence>
<evidence type="ECO:0000313" key="2">
    <source>
        <dbReference type="EMBL" id="JAE20957.1"/>
    </source>
</evidence>
<protein>
    <submittedName>
        <fullName evidence="2">Uncharacterized protein</fullName>
    </submittedName>
</protein>
<proteinExistence type="predicted"/>
<sequence length="49" mass="5362">MMLSTIRRRSSSPAWTLTAVLSSLISLLCSSSHRAYSVSNAKAPFSLFE</sequence>
<keyword evidence="1" id="KW-0732">Signal</keyword>
<dbReference type="AlphaFoldDB" id="A0A0A9G8Z6"/>
<dbReference type="EMBL" id="GBRH01176939">
    <property type="protein sequence ID" value="JAE20957.1"/>
    <property type="molecule type" value="Transcribed_RNA"/>
</dbReference>